<name>A0A9Q8IM31_9LACO</name>
<gene>
    <name evidence="1" type="ORF">DY130_03850</name>
</gene>
<comment type="caution">
    <text evidence="1">The sequence shown here is derived from an EMBL/GenBank/DDBJ whole genome shotgun (WGS) entry which is preliminary data.</text>
</comment>
<accession>A0A9Q8IM31</accession>
<dbReference type="EMBL" id="QUBG01000003">
    <property type="protein sequence ID" value="TPR44180.1"/>
    <property type="molecule type" value="Genomic_DNA"/>
</dbReference>
<evidence type="ECO:0000313" key="2">
    <source>
        <dbReference type="Proteomes" id="UP000784700"/>
    </source>
</evidence>
<dbReference type="Proteomes" id="UP000784700">
    <property type="component" value="Unassembled WGS sequence"/>
</dbReference>
<evidence type="ECO:0000313" key="1">
    <source>
        <dbReference type="EMBL" id="TPR44180.1"/>
    </source>
</evidence>
<dbReference type="AlphaFoldDB" id="A0A9Q8IM31"/>
<organism evidence="1 2">
    <name type="scientific">Apilactobacillus micheneri</name>
    <dbReference type="NCBI Taxonomy" id="1899430"/>
    <lineage>
        <taxon>Bacteria</taxon>
        <taxon>Bacillati</taxon>
        <taxon>Bacillota</taxon>
        <taxon>Bacilli</taxon>
        <taxon>Lactobacillales</taxon>
        <taxon>Lactobacillaceae</taxon>
        <taxon>Apilactobacillus</taxon>
    </lineage>
</organism>
<proteinExistence type="predicted"/>
<reference evidence="1" key="1">
    <citation type="submission" date="2018-08" db="EMBL/GenBank/DDBJ databases">
        <title>Comparative genomics of wild bee and flower associated Lactobacillus reveals potential adaptation to the bee host.</title>
        <authorList>
            <person name="Vuong H.Q."/>
            <person name="Mcfrederick Q.S."/>
        </authorList>
    </citation>
    <scope>NUCLEOTIDE SEQUENCE</scope>
    <source>
        <strain evidence="1">HV_63</strain>
    </source>
</reference>
<protein>
    <submittedName>
        <fullName evidence="1">Uncharacterized protein</fullName>
    </submittedName>
</protein>
<sequence>MKGFSVSVAIPDNFTDSTNKSSNEFYGFKLGARLKAETAKIVYGGGSLDKVGVKGAVKLAFNEMKNNYMDIKHITVKKQDDDGVESSIDFINNRLKDTIKVIYIDRANEKDYCDAMLFGYKNNFDVIKSLFNVE</sequence>
<dbReference type="RefSeq" id="WP_140934445.1">
    <property type="nucleotide sequence ID" value="NZ_QUBF01000003.1"/>
</dbReference>